<dbReference type="GO" id="GO:0070973">
    <property type="term" value="P:protein localization to endoplasmic reticulum exit site"/>
    <property type="evidence" value="ECO:0007669"/>
    <property type="project" value="TreeGrafter"/>
</dbReference>
<keyword evidence="11" id="KW-1185">Reference proteome</keyword>
<feature type="region of interest" description="Disordered" evidence="7">
    <location>
        <begin position="1251"/>
        <end position="1296"/>
    </location>
</feature>
<evidence type="ECO:0000256" key="3">
    <source>
        <dbReference type="ARBA" id="ARBA00022448"/>
    </source>
</evidence>
<dbReference type="Proteomes" id="UP000327157">
    <property type="component" value="Chromosome 7"/>
</dbReference>
<dbReference type="EMBL" id="SMOL01000781">
    <property type="protein sequence ID" value="KAB2595399.1"/>
    <property type="molecule type" value="Genomic_DNA"/>
</dbReference>
<comment type="caution">
    <text evidence="10">The sequence shown here is derived from an EMBL/GenBank/DDBJ whole genome shotgun (WGS) entry which is preliminary data.</text>
</comment>
<gene>
    <name evidence="10" type="ORF">D8674_030849</name>
</gene>
<dbReference type="GO" id="GO:0016192">
    <property type="term" value="P:vesicle-mediated transport"/>
    <property type="evidence" value="ECO:0007669"/>
    <property type="project" value="UniProtKB-KW"/>
</dbReference>
<accession>A0A5N5EWT3</accession>
<reference evidence="10 11" key="3">
    <citation type="submission" date="2019-11" db="EMBL/GenBank/DDBJ databases">
        <title>A de novo genome assembly of a pear dwarfing rootstock.</title>
        <authorList>
            <person name="Wang F."/>
            <person name="Wang J."/>
            <person name="Li S."/>
            <person name="Zhang Y."/>
            <person name="Fang M."/>
            <person name="Ma L."/>
            <person name="Zhao Y."/>
            <person name="Jiang S."/>
        </authorList>
    </citation>
    <scope>NUCLEOTIDE SEQUENCE [LARGE SCALE GENOMIC DNA]</scope>
    <source>
        <strain evidence="10">S2</strain>
        <tissue evidence="10">Leaf</tissue>
    </source>
</reference>
<evidence type="ECO:0000313" key="10">
    <source>
        <dbReference type="EMBL" id="KAB2595399.1"/>
    </source>
</evidence>
<keyword evidence="6" id="KW-0333">Golgi apparatus</keyword>
<feature type="compositionally biased region" description="Basic and acidic residues" evidence="7">
    <location>
        <begin position="94"/>
        <end position="105"/>
    </location>
</feature>
<feature type="region of interest" description="Disordered" evidence="7">
    <location>
        <begin position="147"/>
        <end position="172"/>
    </location>
</feature>
<evidence type="ECO:0000256" key="7">
    <source>
        <dbReference type="SAM" id="MobiDB-lite"/>
    </source>
</evidence>
<name>A0A5N5EWT3_9ROSA</name>
<dbReference type="OrthoDB" id="8918678at2759"/>
<evidence type="ECO:0000256" key="1">
    <source>
        <dbReference type="ARBA" id="ARBA00004240"/>
    </source>
</evidence>
<feature type="region of interest" description="Disordered" evidence="7">
    <location>
        <begin position="1463"/>
        <end position="1591"/>
    </location>
</feature>
<evidence type="ECO:0000256" key="2">
    <source>
        <dbReference type="ARBA" id="ARBA00005927"/>
    </source>
</evidence>
<feature type="compositionally biased region" description="Basic and acidic residues" evidence="7">
    <location>
        <begin position="1275"/>
        <end position="1284"/>
    </location>
</feature>
<dbReference type="GO" id="GO:0000139">
    <property type="term" value="C:Golgi membrane"/>
    <property type="evidence" value="ECO:0007669"/>
    <property type="project" value="UniProtKB-SubCell"/>
</dbReference>
<keyword evidence="4 6" id="KW-0256">Endoplasmic reticulum</keyword>
<feature type="region of interest" description="Disordered" evidence="7">
    <location>
        <begin position="329"/>
        <end position="358"/>
    </location>
</feature>
<comment type="similarity">
    <text evidence="2 6">Belongs to the SEC16 family.</text>
</comment>
<keyword evidence="6" id="KW-0653">Protein transport</keyword>
<dbReference type="InterPro" id="IPR024340">
    <property type="entry name" value="Sec16_CCD"/>
</dbReference>
<feature type="compositionally biased region" description="Polar residues" evidence="7">
    <location>
        <begin position="1534"/>
        <end position="1546"/>
    </location>
</feature>
<evidence type="ECO:0000256" key="5">
    <source>
        <dbReference type="ARBA" id="ARBA00022892"/>
    </source>
</evidence>
<evidence type="ECO:0000313" key="11">
    <source>
        <dbReference type="Proteomes" id="UP000327157"/>
    </source>
</evidence>
<dbReference type="PANTHER" id="PTHR13402">
    <property type="entry name" value="RGPR-RELATED"/>
    <property type="match status" value="1"/>
</dbReference>
<dbReference type="GO" id="GO:0007030">
    <property type="term" value="P:Golgi organization"/>
    <property type="evidence" value="ECO:0007669"/>
    <property type="project" value="TreeGrafter"/>
</dbReference>
<reference evidence="10 11" key="1">
    <citation type="submission" date="2019-09" db="EMBL/GenBank/DDBJ databases">
        <authorList>
            <person name="Ou C."/>
        </authorList>
    </citation>
    <scope>NUCLEOTIDE SEQUENCE [LARGE SCALE GENOMIC DNA]</scope>
    <source>
        <strain evidence="10">S2</strain>
        <tissue evidence="10">Leaf</tissue>
    </source>
</reference>
<evidence type="ECO:0000259" key="9">
    <source>
        <dbReference type="Pfam" id="PF12932"/>
    </source>
</evidence>
<feature type="compositionally biased region" description="Polar residues" evidence="7">
    <location>
        <begin position="1142"/>
        <end position="1160"/>
    </location>
</feature>
<dbReference type="Pfam" id="PF12931">
    <property type="entry name" value="TPR_Sec16"/>
    <property type="match status" value="1"/>
</dbReference>
<comment type="subcellular location">
    <subcellularLocation>
        <location evidence="1">Endoplasmic reticulum</location>
    </subcellularLocation>
    <subcellularLocation>
        <location evidence="6">Golgi apparatus membrane</location>
    </subcellularLocation>
</comment>
<feature type="domain" description="Sec16 Sec23-binding" evidence="8">
    <location>
        <begin position="835"/>
        <end position="1124"/>
    </location>
</feature>
<feature type="region of interest" description="Disordered" evidence="7">
    <location>
        <begin position="92"/>
        <end position="111"/>
    </location>
</feature>
<organism evidence="10 11">
    <name type="scientific">Pyrus ussuriensis x Pyrus communis</name>
    <dbReference type="NCBI Taxonomy" id="2448454"/>
    <lineage>
        <taxon>Eukaryota</taxon>
        <taxon>Viridiplantae</taxon>
        <taxon>Streptophyta</taxon>
        <taxon>Embryophyta</taxon>
        <taxon>Tracheophyta</taxon>
        <taxon>Spermatophyta</taxon>
        <taxon>Magnoliopsida</taxon>
        <taxon>eudicotyledons</taxon>
        <taxon>Gunneridae</taxon>
        <taxon>Pentapetalae</taxon>
        <taxon>rosids</taxon>
        <taxon>fabids</taxon>
        <taxon>Rosales</taxon>
        <taxon>Rosaceae</taxon>
        <taxon>Amygdaloideae</taxon>
        <taxon>Maleae</taxon>
        <taxon>Pyrus</taxon>
    </lineage>
</organism>
<proteinExistence type="inferred from homology"/>
<dbReference type="InterPro" id="IPR024298">
    <property type="entry name" value="Sec16_Sec23-bd"/>
</dbReference>
<feature type="compositionally biased region" description="Low complexity" evidence="7">
    <location>
        <begin position="1488"/>
        <end position="1501"/>
    </location>
</feature>
<feature type="region of interest" description="Disordered" evidence="7">
    <location>
        <begin position="1142"/>
        <end position="1192"/>
    </location>
</feature>
<dbReference type="PANTHER" id="PTHR13402:SF6">
    <property type="entry name" value="SECRETORY 16, ISOFORM I"/>
    <property type="match status" value="1"/>
</dbReference>
<evidence type="ECO:0000256" key="6">
    <source>
        <dbReference type="RuleBase" id="RU364101"/>
    </source>
</evidence>
<feature type="compositionally biased region" description="Polar residues" evidence="7">
    <location>
        <begin position="1172"/>
        <end position="1192"/>
    </location>
</feature>
<reference evidence="11" key="2">
    <citation type="submission" date="2019-10" db="EMBL/GenBank/DDBJ databases">
        <title>A de novo genome assembly of a pear dwarfing rootstock.</title>
        <authorList>
            <person name="Wang F."/>
            <person name="Wang J."/>
            <person name="Li S."/>
            <person name="Zhang Y."/>
            <person name="Fang M."/>
            <person name="Ma L."/>
            <person name="Zhao Y."/>
            <person name="Jiang S."/>
        </authorList>
    </citation>
    <scope>NUCLEOTIDE SEQUENCE [LARGE SCALE GENOMIC DNA]</scope>
</reference>
<feature type="compositionally biased region" description="Polar residues" evidence="7">
    <location>
        <begin position="1251"/>
        <end position="1262"/>
    </location>
</feature>
<feature type="compositionally biased region" description="Polar residues" evidence="7">
    <location>
        <begin position="1463"/>
        <end position="1480"/>
    </location>
</feature>
<dbReference type="CDD" id="cd09233">
    <property type="entry name" value="ACE1-Sec16-like"/>
    <property type="match status" value="1"/>
</dbReference>
<keyword evidence="6" id="KW-0472">Membrane</keyword>
<dbReference type="GO" id="GO:0012507">
    <property type="term" value="C:ER to Golgi transport vesicle membrane"/>
    <property type="evidence" value="ECO:0007669"/>
    <property type="project" value="TreeGrafter"/>
</dbReference>
<keyword evidence="5 6" id="KW-0931">ER-Golgi transport</keyword>
<protein>
    <recommendedName>
        <fullName evidence="6">Protein transport protein sec16</fullName>
    </recommendedName>
</protein>
<keyword evidence="3 6" id="KW-0813">Transport</keyword>
<evidence type="ECO:0000259" key="8">
    <source>
        <dbReference type="Pfam" id="PF12931"/>
    </source>
</evidence>
<dbReference type="Pfam" id="PF12932">
    <property type="entry name" value="Sec16"/>
    <property type="match status" value="1"/>
</dbReference>
<dbReference type="GO" id="GO:0070971">
    <property type="term" value="C:endoplasmic reticulum exit site"/>
    <property type="evidence" value="ECO:0007669"/>
    <property type="project" value="TreeGrafter"/>
</dbReference>
<sequence length="1591" mass="171638">MASSPFEVEDTDEDFFDRLVNDDIDFTESVHKPVEKKEFVDDKSFSKLSISEAGPVGVVDTGGNASLGVNGELGHEDGAVVERLGVSQVPAVVKESESMKPDSRNEASALDNIADNRKGVSLLDDRVDIRNAAGAWDDMADNRNEASALEDKAGNTNEAEALEDKGKEGSVNGTVNTSLASVGSGVKVAQWSSFNLDLNPSGEFGDVSGDPFANLGDPDKLWAESNVTDSALENSVPDLGVSSYGQHQEGQRYGVVEGQNLDGQDLNTSLASVGSGVKEVQWTSFNSGFDPSGDFGDFSGDPFANFGNTDQSWATSNVTDGALESSVAGVSSYGQQQGGQHYGAVKEQSTDGQELNSSQNWDNLYPGWRYDPNTRQWYQLEGYDVNANTSADLNINANVQERVNVNSQTADNVFSDQKADVYYLQQQAQSVSQSAALGSETSAVSGWNQHSNGSTVYPAHMIFDPQYPGWYYDTITQEWKQLESSTPAFDQSTSVEYNQQYHNLNVENHGSDVANSDGSMSTYDQQNASMWDNQKVSASDTISVTETQQYATQYFSTGQVTNSVNQQIAFNPSGSVALNQPASHGYDLSSGVQGFESFNPAGNLSHHHHQAKEPNQVTRFSPANFDSHKPVQFLQQPIERGAQFSHEASAGRSSAGHPPHALVTFGFGGKLITMKDNSNIYGSQDSVGGLINVLNLMEVVVVDKTDVASFGNDGCAYFHALCQQSYPGPLVGGSVGSREVNKWIDDNIANCVTASMDIRKRDHSRLLFSLLKIGCQYYGKLRSPFGTDVALKESDSPESAVAKLFASAKGSNDYGALMLQNLPSEAQSQATALEVQNLLVSGRKKEALQCSQNGQLWGPALVIASQLGEQFYSDTVKLMALNQLAAGSPLRTLCLLIARQPADVFSNATTDSSLHNSMNVSQDSQQRTQIGANSMLDEWEENLAILTANRTKDDELVIIHLGDCLWKERGQNTPAHICYLVAEANFEAYSDSARLCLIGADHLKYPRTYASPEAIQRTELYEYSRVLGNSQFLLLPFQPYKLVYAHMLAEVGKVADALKYCQAILKSLKYGRAPEVDTWRQLVSSLEERIRAHQQGGYGTNSAPTKLMGKLLTLFDNTAHRVVGGLPPPAPSTSQVIAQCNEHAQQPGGSSLSNNQSTMAMPSFMPGPSPPNSQSTVAVSSFTPGPSVPNSQSTMAVSSFVPGPSVLNSQSTMAVSSFIPEPSVPNTQSTMAMSPLMPSASMEPISEWTAKNNQLNVPNRSISEPDFGRSPSKVDSSKKVESSKPQENASTSTGSSRFGFGIFQKTLGFVKRSRQAKLGEKNKFYYDEKLKQWVEEGVEPPAKEAALPPPPPIAAFPNRMQDYNINDALETKSFPAVNGSQIPSLMSPEPSSGIPLIPPSSNQFSARGRMGVRSRYVDTFNKGGGTPANLFQSPSLPSAKPVGGPKPKIFVPAPVTSYEETVQTTGESTHEPTVTNNNPPKSFESAFSTPQTSTSSSMTMQRFPSMDNIVQKRAGDMGNGNSYEPHESRRVASWSGSLNHASNPSMRNEIKPLGQPLGISPPSRIHSGAPPPMQFPSSGGSFGDDLQEVAL</sequence>
<dbReference type="Gene3D" id="1.25.40.1030">
    <property type="match status" value="1"/>
</dbReference>
<feature type="domain" description="Sec16 central conserved" evidence="9">
    <location>
        <begin position="660"/>
        <end position="779"/>
    </location>
</feature>
<dbReference type="GO" id="GO:0015031">
    <property type="term" value="P:protein transport"/>
    <property type="evidence" value="ECO:0007669"/>
    <property type="project" value="UniProtKB-KW"/>
</dbReference>
<evidence type="ECO:0000256" key="4">
    <source>
        <dbReference type="ARBA" id="ARBA00022824"/>
    </source>
</evidence>